<evidence type="ECO:0000256" key="1">
    <source>
        <dbReference type="ARBA" id="ARBA00011040"/>
    </source>
</evidence>
<evidence type="ECO:0000313" key="4">
    <source>
        <dbReference type="Proteomes" id="UP001224412"/>
    </source>
</evidence>
<dbReference type="SUPFAM" id="SSF52540">
    <property type="entry name" value="P-loop containing nucleoside triphosphate hydrolases"/>
    <property type="match status" value="1"/>
</dbReference>
<dbReference type="Gene3D" id="3.40.50.300">
    <property type="entry name" value="P-loop containing nucleotide triphosphate hydrolases"/>
    <property type="match status" value="1"/>
</dbReference>
<accession>A0AAP4BRC3</accession>
<dbReference type="PANTHER" id="PTHR10803:SF3">
    <property type="entry name" value="ATPASE GET3"/>
    <property type="match status" value="1"/>
</dbReference>
<dbReference type="InterPro" id="IPR027417">
    <property type="entry name" value="P-loop_NTPase"/>
</dbReference>
<dbReference type="CDD" id="cd02035">
    <property type="entry name" value="ArsA"/>
    <property type="match status" value="1"/>
</dbReference>
<dbReference type="GO" id="GO:0016887">
    <property type="term" value="F:ATP hydrolysis activity"/>
    <property type="evidence" value="ECO:0007669"/>
    <property type="project" value="InterPro"/>
</dbReference>
<comment type="similarity">
    <text evidence="1">Belongs to the arsA ATPase family.</text>
</comment>
<dbReference type="InterPro" id="IPR025723">
    <property type="entry name" value="ArsA/GET3_ATPase-like"/>
</dbReference>
<dbReference type="InterPro" id="IPR016300">
    <property type="entry name" value="ATPase_ArsA/GET3"/>
</dbReference>
<protein>
    <submittedName>
        <fullName evidence="3">ArsA family ATPase</fullName>
    </submittedName>
</protein>
<name>A0AAP4BRC3_9CORY</name>
<dbReference type="AlphaFoldDB" id="A0AAP4BRC3"/>
<dbReference type="PANTHER" id="PTHR10803">
    <property type="entry name" value="ARSENICAL PUMP-DRIVING ATPASE ARSENITE-TRANSLOCATING ATPASE"/>
    <property type="match status" value="1"/>
</dbReference>
<evidence type="ECO:0000313" key="3">
    <source>
        <dbReference type="EMBL" id="MDK4307432.1"/>
    </source>
</evidence>
<comment type="caution">
    <text evidence="3">The sequence shown here is derived from an EMBL/GenBank/DDBJ whole genome shotgun (WGS) entry which is preliminary data.</text>
</comment>
<organism evidence="3 4">
    <name type="scientific">Corynebacterium pseudodiphtheriticum</name>
    <dbReference type="NCBI Taxonomy" id="37637"/>
    <lineage>
        <taxon>Bacteria</taxon>
        <taxon>Bacillati</taxon>
        <taxon>Actinomycetota</taxon>
        <taxon>Actinomycetes</taxon>
        <taxon>Mycobacteriales</taxon>
        <taxon>Corynebacteriaceae</taxon>
        <taxon>Corynebacterium</taxon>
    </lineage>
</organism>
<dbReference type="Proteomes" id="UP001224412">
    <property type="component" value="Unassembled WGS sequence"/>
</dbReference>
<dbReference type="RefSeq" id="WP_284588907.1">
    <property type="nucleotide sequence ID" value="NZ_JASNUC010000006.1"/>
</dbReference>
<dbReference type="EMBL" id="JASNVH010000011">
    <property type="protein sequence ID" value="MDK4307432.1"/>
    <property type="molecule type" value="Genomic_DNA"/>
</dbReference>
<gene>
    <name evidence="3" type="ORF">QPX42_07770</name>
</gene>
<sequence length="332" mass="36310">MLLEQIKALADDSPAEANPDAPHIVFFGGKGGVGKSTIASAVALGLAEDGYSVQLVSTDPAHNLGHMWEQAVGARGVTAQASANLHLLELDPAATTKAHIAQVEDTMRRMMPERLHGEVAKHLDLARNSPGTHEAAMVEAIAQVVEDSDHDFLIFDTAPSGHTSRLLAVPELMNAWTQGLMNRREKSERFSELIRGMDPKHTATDAVDRRNQELRSILYKRQQRFARLRDALQQQSVFYLVLTAEKVPVLETAELYAELAKTGIRVGGAVVNRRSPADQGEFLANRRRLEDAALDDLHRRLPQVRVTEVPLLDSEVGTPAALAEIAAHLGRS</sequence>
<dbReference type="NCBIfam" id="TIGR00345">
    <property type="entry name" value="GET3_arsA_TRC40"/>
    <property type="match status" value="1"/>
</dbReference>
<proteinExistence type="inferred from homology"/>
<dbReference type="GO" id="GO:0005524">
    <property type="term" value="F:ATP binding"/>
    <property type="evidence" value="ECO:0007669"/>
    <property type="project" value="InterPro"/>
</dbReference>
<feature type="domain" description="ArsA/GET3 Anion-transporting ATPase-like" evidence="2">
    <location>
        <begin position="24"/>
        <end position="329"/>
    </location>
</feature>
<evidence type="ECO:0000259" key="2">
    <source>
        <dbReference type="Pfam" id="PF02374"/>
    </source>
</evidence>
<reference evidence="3" key="1">
    <citation type="submission" date="2023-05" db="EMBL/GenBank/DDBJ databases">
        <title>Metabolic capabilities are highly conserved among human nasal-associated Corynebacterium species in pangenomic analyses.</title>
        <authorList>
            <person name="Tran T.H."/>
            <person name="Roberts A.Q."/>
            <person name="Escapa I.F."/>
            <person name="Gao W."/>
            <person name="Conlan S."/>
            <person name="Kong H."/>
            <person name="Segre J.A."/>
            <person name="Kelly M.S."/>
            <person name="Lemon K.P."/>
        </authorList>
    </citation>
    <scope>NUCLEOTIDE SEQUENCE</scope>
    <source>
        <strain evidence="3">KPL2773</strain>
    </source>
</reference>
<dbReference type="Pfam" id="PF02374">
    <property type="entry name" value="ArsA_ATPase"/>
    <property type="match status" value="1"/>
</dbReference>